<dbReference type="EMBL" id="CM011681">
    <property type="protein sequence ID" value="TMS16131.1"/>
    <property type="molecule type" value="Genomic_DNA"/>
</dbReference>
<sequence>MGGSKSKPKDVGRITHGHDGNLSSGGGAGGHHLNPNQPSLTPNRSPTMDGGLGGNPSMANTPELALFGGVDNNSVTSPNRITLAGGVTTFVALYDYESRTASDLSFRKSERLQIVNNTATFADLEGWSLRTIVDYCCIWPLKPKTWIIIGSSTPENPLTTKIRGYRSQIRCRLNNVAMHGAYCLSVLDYDNTKGLNVKHYKIRKLDSGGFYITSRTQFSNLQQLDICPVLKPQTQGLAKDAWEIPRESLRLDLKLGQGCFGEVWMGTWNGTTRVAIKTLKPGTMSPEAFLQEAQVMKKLRHEKLVQLYAVVSEEPIYIVTEYMGQGSLLDFLKGDMGKMLRLPQLVDMASQIASGMAYVERMNYVHRDLRAANILVGDNLVCKVADFGLARLIEDNEYTARQGAKFPIKWTAPEAALYGRFTIKSDVWSFGVLLTELATKGRVPYPGMVNREVLDQVERGYRMPCPAECPESLHDLMLTCWRKEPEERPTFEYLQGFLEDYFTSTEPQYQPGENL</sequence>
<proteinExistence type="predicted"/>
<dbReference type="Proteomes" id="UP000793456">
    <property type="component" value="Chromosome VIII"/>
</dbReference>
<accession>A0ACD3R9A8</accession>
<protein>
    <submittedName>
        <fullName evidence="1">Uncharacterized protein</fullName>
    </submittedName>
</protein>
<comment type="caution">
    <text evidence="1">The sequence shown here is derived from an EMBL/GenBank/DDBJ whole genome shotgun (WGS) entry which is preliminary data.</text>
</comment>
<evidence type="ECO:0000313" key="1">
    <source>
        <dbReference type="EMBL" id="TMS16131.1"/>
    </source>
</evidence>
<evidence type="ECO:0000313" key="2">
    <source>
        <dbReference type="Proteomes" id="UP000793456"/>
    </source>
</evidence>
<organism evidence="1 2">
    <name type="scientific">Larimichthys crocea</name>
    <name type="common">Large yellow croaker</name>
    <name type="synonym">Pseudosciaena crocea</name>
    <dbReference type="NCBI Taxonomy" id="215358"/>
    <lineage>
        <taxon>Eukaryota</taxon>
        <taxon>Metazoa</taxon>
        <taxon>Chordata</taxon>
        <taxon>Craniata</taxon>
        <taxon>Vertebrata</taxon>
        <taxon>Euteleostomi</taxon>
        <taxon>Actinopterygii</taxon>
        <taxon>Neopterygii</taxon>
        <taxon>Teleostei</taxon>
        <taxon>Neoteleostei</taxon>
        <taxon>Acanthomorphata</taxon>
        <taxon>Eupercaria</taxon>
        <taxon>Sciaenidae</taxon>
        <taxon>Larimichthys</taxon>
    </lineage>
</organism>
<name>A0ACD3R9A8_LARCR</name>
<gene>
    <name evidence="1" type="ORF">E3U43_013424</name>
</gene>
<keyword evidence="2" id="KW-1185">Reference proteome</keyword>
<reference evidence="1" key="1">
    <citation type="submission" date="2018-11" db="EMBL/GenBank/DDBJ databases">
        <title>The sequence and de novo assembly of Larimichthys crocea genome using PacBio and Hi-C technologies.</title>
        <authorList>
            <person name="Xu P."/>
            <person name="Chen B."/>
            <person name="Zhou Z."/>
            <person name="Ke Q."/>
            <person name="Wu Y."/>
            <person name="Bai H."/>
            <person name="Pu F."/>
        </authorList>
    </citation>
    <scope>NUCLEOTIDE SEQUENCE</scope>
    <source>
        <tissue evidence="1">Muscle</tissue>
    </source>
</reference>